<keyword evidence="2 5" id="KW-0812">Transmembrane</keyword>
<comment type="subcellular location">
    <subcellularLocation>
        <location evidence="1">Membrane</location>
        <topology evidence="1">Multi-pass membrane protein</topology>
    </subcellularLocation>
</comment>
<feature type="domain" description="O-antigen ligase-related" evidence="6">
    <location>
        <begin position="204"/>
        <end position="354"/>
    </location>
</feature>
<dbReference type="Proteomes" id="UP001247805">
    <property type="component" value="Unassembled WGS sequence"/>
</dbReference>
<evidence type="ECO:0000256" key="2">
    <source>
        <dbReference type="ARBA" id="ARBA00022692"/>
    </source>
</evidence>
<feature type="transmembrane region" description="Helical" evidence="5">
    <location>
        <begin position="238"/>
        <end position="256"/>
    </location>
</feature>
<dbReference type="InterPro" id="IPR017528">
    <property type="entry name" value="CHP03097O-antigen_lig-rel"/>
</dbReference>
<comment type="caution">
    <text evidence="8">The sequence shown here is derived from an EMBL/GenBank/DDBJ whole genome shotgun (WGS) entry which is preliminary data.</text>
</comment>
<feature type="transmembrane region" description="Helical" evidence="5">
    <location>
        <begin position="131"/>
        <end position="152"/>
    </location>
</feature>
<evidence type="ECO:0000313" key="8">
    <source>
        <dbReference type="EMBL" id="MDU0356377.1"/>
    </source>
</evidence>
<dbReference type="InterPro" id="IPR051533">
    <property type="entry name" value="WaaL-like"/>
</dbReference>
<dbReference type="RefSeq" id="WP_316027866.1">
    <property type="nucleotide sequence ID" value="NZ_JAWDIO010000002.1"/>
</dbReference>
<dbReference type="PANTHER" id="PTHR37422">
    <property type="entry name" value="TEICHURONIC ACID BIOSYNTHESIS PROTEIN TUAE"/>
    <property type="match status" value="1"/>
</dbReference>
<evidence type="ECO:0000256" key="3">
    <source>
        <dbReference type="ARBA" id="ARBA00022989"/>
    </source>
</evidence>
<sequence>MKDLLFVLMFLPFIYLAFKNPFNGLCAWIWTVMAVPKNMLWGFASDIRYTYLLALITIIAMFLSDDPLKKKPTGGLFVLMVLFLIQTGISNYFTWGSSQSSWGVWSDFFKAILFAALILTLLTTRNRIETFLCAMLLGIGFNIFFEGLKFVVTLGGYKIVGIHNSMMTDNNLFALAVLMVIPIYMYIIPQIKHKYLKLGFTGLAGLSAICVIGSYSRGGFIGLVIVGWKIFLKSRAKLFFIIMAAMFSAGAIYIAADKWTDRIQTIESADTDSSFMGRTTAWKLATLAAMDHPFIGVGQDSVQHSFVWQYYYDDIGRFDFITPNNTSKFKAKAAHSIYFQVLGDAGFLGLSLFLMILIGSVLLTNRLRKKRKMIGLKPWQHQSILL</sequence>
<evidence type="ECO:0000256" key="4">
    <source>
        <dbReference type="ARBA" id="ARBA00023136"/>
    </source>
</evidence>
<organism evidence="8 9">
    <name type="scientific">Paraglaciecola aquimarina</name>
    <dbReference type="NCBI Taxonomy" id="1235557"/>
    <lineage>
        <taxon>Bacteria</taxon>
        <taxon>Pseudomonadati</taxon>
        <taxon>Pseudomonadota</taxon>
        <taxon>Gammaproteobacteria</taxon>
        <taxon>Alteromonadales</taxon>
        <taxon>Alteromonadaceae</taxon>
        <taxon>Paraglaciecola</taxon>
    </lineage>
</organism>
<evidence type="ECO:0000256" key="1">
    <source>
        <dbReference type="ARBA" id="ARBA00004141"/>
    </source>
</evidence>
<name>A0ABU3T282_9ALTE</name>
<feature type="transmembrane region" description="Helical" evidence="5">
    <location>
        <begin position="337"/>
        <end position="363"/>
    </location>
</feature>
<feature type="transmembrane region" description="Helical" evidence="5">
    <location>
        <begin position="43"/>
        <end position="63"/>
    </location>
</feature>
<proteinExistence type="predicted"/>
<keyword evidence="3 5" id="KW-1133">Transmembrane helix</keyword>
<feature type="domain" description="DUF5935" evidence="7">
    <location>
        <begin position="1"/>
        <end position="187"/>
    </location>
</feature>
<dbReference type="EMBL" id="JAWDIO010000002">
    <property type="protein sequence ID" value="MDU0356377.1"/>
    <property type="molecule type" value="Genomic_DNA"/>
</dbReference>
<dbReference type="NCBIfam" id="TIGR03097">
    <property type="entry name" value="PEP_O_lig_1"/>
    <property type="match status" value="1"/>
</dbReference>
<feature type="transmembrane region" description="Helical" evidence="5">
    <location>
        <begin position="75"/>
        <end position="93"/>
    </location>
</feature>
<dbReference type="InterPro" id="IPR007016">
    <property type="entry name" value="O-antigen_ligase-rel_domated"/>
</dbReference>
<dbReference type="Pfam" id="PF19358">
    <property type="entry name" value="DUF5935"/>
    <property type="match status" value="1"/>
</dbReference>
<keyword evidence="4 5" id="KW-0472">Membrane</keyword>
<dbReference type="GO" id="GO:0016874">
    <property type="term" value="F:ligase activity"/>
    <property type="evidence" value="ECO:0007669"/>
    <property type="project" value="UniProtKB-KW"/>
</dbReference>
<keyword evidence="9" id="KW-1185">Reference proteome</keyword>
<evidence type="ECO:0000259" key="6">
    <source>
        <dbReference type="Pfam" id="PF04932"/>
    </source>
</evidence>
<dbReference type="PANTHER" id="PTHR37422:SF13">
    <property type="entry name" value="LIPOPOLYSACCHARIDE BIOSYNTHESIS PROTEIN PA4999-RELATED"/>
    <property type="match status" value="1"/>
</dbReference>
<feature type="transmembrane region" description="Helical" evidence="5">
    <location>
        <begin position="172"/>
        <end position="188"/>
    </location>
</feature>
<gene>
    <name evidence="8" type="ORF">RS130_23005</name>
</gene>
<protein>
    <submittedName>
        <fullName evidence="8">O-glycosylation ligase, exosortase A system-associated</fullName>
    </submittedName>
</protein>
<keyword evidence="8" id="KW-0436">Ligase</keyword>
<dbReference type="Pfam" id="PF04932">
    <property type="entry name" value="Wzy_C"/>
    <property type="match status" value="1"/>
</dbReference>
<dbReference type="InterPro" id="IPR045979">
    <property type="entry name" value="DUF5935"/>
</dbReference>
<evidence type="ECO:0000259" key="7">
    <source>
        <dbReference type="Pfam" id="PF19358"/>
    </source>
</evidence>
<feature type="transmembrane region" description="Helical" evidence="5">
    <location>
        <begin position="105"/>
        <end position="124"/>
    </location>
</feature>
<reference evidence="8 9" key="1">
    <citation type="submission" date="2023-10" db="EMBL/GenBank/DDBJ databases">
        <title>Glaciecola aquimarina strain GGW-M5 nov., isolated from a coastal seawater.</title>
        <authorList>
            <person name="Bayburt H."/>
            <person name="Kim J.M."/>
            <person name="Choi B.J."/>
            <person name="Jeon C.O."/>
        </authorList>
    </citation>
    <scope>NUCLEOTIDE SEQUENCE [LARGE SCALE GENOMIC DNA]</scope>
    <source>
        <strain evidence="8 9">KCTC 32108</strain>
    </source>
</reference>
<accession>A0ABU3T282</accession>
<evidence type="ECO:0000313" key="9">
    <source>
        <dbReference type="Proteomes" id="UP001247805"/>
    </source>
</evidence>
<evidence type="ECO:0000256" key="5">
    <source>
        <dbReference type="SAM" id="Phobius"/>
    </source>
</evidence>